<dbReference type="Proteomes" id="UP001286313">
    <property type="component" value="Unassembled WGS sequence"/>
</dbReference>
<evidence type="ECO:0000313" key="1">
    <source>
        <dbReference type="EMBL" id="KAK3884769.1"/>
    </source>
</evidence>
<evidence type="ECO:0000313" key="2">
    <source>
        <dbReference type="Proteomes" id="UP001286313"/>
    </source>
</evidence>
<accession>A0AAE1KTX3</accession>
<sequence>MEKQKEVPKHTPFSSVMVRSYDTPDKWVPGTVTKTLGNMHYEVQMDNRVTTLHVDQFRPSVDRNDQNADEITPSQSVVMPLVPQDHVSPSVPNRSVNDTKVQETVLVLPP</sequence>
<proteinExistence type="predicted"/>
<name>A0AAE1KTX3_PETCI</name>
<dbReference type="EMBL" id="JAWQEG010000853">
    <property type="protein sequence ID" value="KAK3884769.1"/>
    <property type="molecule type" value="Genomic_DNA"/>
</dbReference>
<comment type="caution">
    <text evidence="1">The sequence shown here is derived from an EMBL/GenBank/DDBJ whole genome shotgun (WGS) entry which is preliminary data.</text>
</comment>
<organism evidence="1 2">
    <name type="scientific">Petrolisthes cinctipes</name>
    <name type="common">Flat porcelain crab</name>
    <dbReference type="NCBI Taxonomy" id="88211"/>
    <lineage>
        <taxon>Eukaryota</taxon>
        <taxon>Metazoa</taxon>
        <taxon>Ecdysozoa</taxon>
        <taxon>Arthropoda</taxon>
        <taxon>Crustacea</taxon>
        <taxon>Multicrustacea</taxon>
        <taxon>Malacostraca</taxon>
        <taxon>Eumalacostraca</taxon>
        <taxon>Eucarida</taxon>
        <taxon>Decapoda</taxon>
        <taxon>Pleocyemata</taxon>
        <taxon>Anomura</taxon>
        <taxon>Galatheoidea</taxon>
        <taxon>Porcellanidae</taxon>
        <taxon>Petrolisthes</taxon>
    </lineage>
</organism>
<gene>
    <name evidence="1" type="ORF">Pcinc_010955</name>
</gene>
<dbReference type="AlphaFoldDB" id="A0AAE1KTX3"/>
<reference evidence="1" key="1">
    <citation type="submission" date="2023-10" db="EMBL/GenBank/DDBJ databases">
        <title>Genome assemblies of two species of porcelain crab, Petrolisthes cinctipes and Petrolisthes manimaculis (Anomura: Porcellanidae).</title>
        <authorList>
            <person name="Angst P."/>
        </authorList>
    </citation>
    <scope>NUCLEOTIDE SEQUENCE</scope>
    <source>
        <strain evidence="1">PB745_01</strain>
        <tissue evidence="1">Gill</tissue>
    </source>
</reference>
<keyword evidence="2" id="KW-1185">Reference proteome</keyword>
<protein>
    <submittedName>
        <fullName evidence="1">Uncharacterized protein</fullName>
    </submittedName>
</protein>